<name>A0ABV8LXC8_9ACTN</name>
<dbReference type="Pfam" id="PF13581">
    <property type="entry name" value="HATPase_c_2"/>
    <property type="match status" value="1"/>
</dbReference>
<keyword evidence="1" id="KW-0808">Transferase</keyword>
<dbReference type="PANTHER" id="PTHR35526:SF3">
    <property type="entry name" value="ANTI-SIGMA-F FACTOR RSBW"/>
    <property type="match status" value="1"/>
</dbReference>
<evidence type="ECO:0000259" key="2">
    <source>
        <dbReference type="Pfam" id="PF13581"/>
    </source>
</evidence>
<dbReference type="InterPro" id="IPR003594">
    <property type="entry name" value="HATPase_dom"/>
</dbReference>
<dbReference type="GO" id="GO:0005524">
    <property type="term" value="F:ATP binding"/>
    <property type="evidence" value="ECO:0007669"/>
    <property type="project" value="UniProtKB-KW"/>
</dbReference>
<accession>A0ABV8LXC8</accession>
<dbReference type="SUPFAM" id="SSF55874">
    <property type="entry name" value="ATPase domain of HSP90 chaperone/DNA topoisomerase II/histidine kinase"/>
    <property type="match status" value="1"/>
</dbReference>
<dbReference type="InterPro" id="IPR036890">
    <property type="entry name" value="HATPase_C_sf"/>
</dbReference>
<proteinExistence type="predicted"/>
<protein>
    <submittedName>
        <fullName evidence="3">ATP-binding protein</fullName>
    </submittedName>
</protein>
<evidence type="ECO:0000313" key="4">
    <source>
        <dbReference type="Proteomes" id="UP001595816"/>
    </source>
</evidence>
<keyword evidence="3" id="KW-0067">ATP-binding</keyword>
<dbReference type="RefSeq" id="WP_253763063.1">
    <property type="nucleotide sequence ID" value="NZ_JAMZDZ010000001.1"/>
</dbReference>
<evidence type="ECO:0000313" key="3">
    <source>
        <dbReference type="EMBL" id="MFC4135184.1"/>
    </source>
</evidence>
<evidence type="ECO:0000256" key="1">
    <source>
        <dbReference type="ARBA" id="ARBA00022527"/>
    </source>
</evidence>
<dbReference type="EMBL" id="JBHSAY010000020">
    <property type="protein sequence ID" value="MFC4135184.1"/>
    <property type="molecule type" value="Genomic_DNA"/>
</dbReference>
<dbReference type="Gene3D" id="3.30.565.10">
    <property type="entry name" value="Histidine kinase-like ATPase, C-terminal domain"/>
    <property type="match status" value="1"/>
</dbReference>
<dbReference type="Proteomes" id="UP001595816">
    <property type="component" value="Unassembled WGS sequence"/>
</dbReference>
<dbReference type="PANTHER" id="PTHR35526">
    <property type="entry name" value="ANTI-SIGMA-F FACTOR RSBW-RELATED"/>
    <property type="match status" value="1"/>
</dbReference>
<keyword evidence="3" id="KW-0547">Nucleotide-binding</keyword>
<feature type="domain" description="Histidine kinase/HSP90-like ATPase" evidence="2">
    <location>
        <begin position="18"/>
        <end position="121"/>
    </location>
</feature>
<organism evidence="3 4">
    <name type="scientific">Hamadaea flava</name>
    <dbReference type="NCBI Taxonomy" id="1742688"/>
    <lineage>
        <taxon>Bacteria</taxon>
        <taxon>Bacillati</taxon>
        <taxon>Actinomycetota</taxon>
        <taxon>Actinomycetes</taxon>
        <taxon>Micromonosporales</taxon>
        <taxon>Micromonosporaceae</taxon>
        <taxon>Hamadaea</taxon>
    </lineage>
</organism>
<keyword evidence="1" id="KW-0418">Kinase</keyword>
<reference evidence="4" key="1">
    <citation type="journal article" date="2019" name="Int. J. Syst. Evol. Microbiol.">
        <title>The Global Catalogue of Microorganisms (GCM) 10K type strain sequencing project: providing services to taxonomists for standard genome sequencing and annotation.</title>
        <authorList>
            <consortium name="The Broad Institute Genomics Platform"/>
            <consortium name="The Broad Institute Genome Sequencing Center for Infectious Disease"/>
            <person name="Wu L."/>
            <person name="Ma J."/>
        </authorList>
    </citation>
    <scope>NUCLEOTIDE SEQUENCE [LARGE SCALE GENOMIC DNA]</scope>
    <source>
        <strain evidence="4">CGMCC 4.7289</strain>
    </source>
</reference>
<sequence length="131" mass="13988">MSELTARFDLPLGLRAPAAARTLVRDMLMAWDLPDIGWLDDAELLVSEIVSNAVCHGGGCIELSVQSHEQGVTIKAADGSSVVPRRRAAGESGGFGLQIIEAVSEGWGVEEYQGGKRVWVRLRPCPAVAAF</sequence>
<gene>
    <name evidence="3" type="ORF">ACFOZ4_31620</name>
</gene>
<keyword evidence="4" id="KW-1185">Reference proteome</keyword>
<dbReference type="CDD" id="cd16936">
    <property type="entry name" value="HATPase_RsbW-like"/>
    <property type="match status" value="1"/>
</dbReference>
<comment type="caution">
    <text evidence="3">The sequence shown here is derived from an EMBL/GenBank/DDBJ whole genome shotgun (WGS) entry which is preliminary data.</text>
</comment>
<keyword evidence="1" id="KW-0723">Serine/threonine-protein kinase</keyword>
<dbReference type="InterPro" id="IPR050267">
    <property type="entry name" value="Anti-sigma-factor_SerPK"/>
</dbReference>